<dbReference type="SUPFAM" id="SSF48452">
    <property type="entry name" value="TPR-like"/>
    <property type="match status" value="1"/>
</dbReference>
<dbReference type="Proteomes" id="UP000569903">
    <property type="component" value="Unassembled WGS sequence"/>
</dbReference>
<comment type="caution">
    <text evidence="1">The sequence shown here is derived from an EMBL/GenBank/DDBJ whole genome shotgun (WGS) entry which is preliminary data.</text>
</comment>
<gene>
    <name evidence="1" type="ORF">HB850_07605</name>
</gene>
<dbReference type="EMBL" id="JAARQN010000005">
    <property type="protein sequence ID" value="MBC1457619.1"/>
    <property type="molecule type" value="Genomic_DNA"/>
</dbReference>
<dbReference type="PANTHER" id="PTHR37038">
    <property type="entry name" value="TRANSCRIPTIONAL REGULATOR-RELATED"/>
    <property type="match status" value="1"/>
</dbReference>
<dbReference type="RefSeq" id="WP_185388899.1">
    <property type="nucleotide sequence ID" value="NZ_JAARQN010000005.1"/>
</dbReference>
<dbReference type="Gene3D" id="1.25.40.10">
    <property type="entry name" value="Tetratricopeptide repeat domain"/>
    <property type="match status" value="1"/>
</dbReference>
<evidence type="ECO:0000313" key="2">
    <source>
        <dbReference type="Proteomes" id="UP000569903"/>
    </source>
</evidence>
<reference evidence="1 2" key="1">
    <citation type="submission" date="2020-03" db="EMBL/GenBank/DDBJ databases">
        <title>Soil Listeria distribution.</title>
        <authorList>
            <person name="Liao J."/>
            <person name="Wiedmann M."/>
        </authorList>
    </citation>
    <scope>NUCLEOTIDE SEQUENCE [LARGE SCALE GENOMIC DNA]</scope>
    <source>
        <strain evidence="1 2">FSL L7-1614</strain>
    </source>
</reference>
<proteinExistence type="predicted"/>
<dbReference type="AlphaFoldDB" id="A0A841YX28"/>
<sequence length="216" mass="25472">METKKRCIDFLSTEKDPLIRNIHVVCEGLTLLKCQQIKKAKKHVDIVWEQLSKQDHLYFSETLVLKNMLFLFSADTAEEMMVRSIREWERYESLYETADLQVSILVNYCYILVRNNKIEKAMEILKTGKELCIKKKRSDLLCDINSYIAICCYVTGKMTTYQHYLREVLLSIYLVSDLDRLEDLVAELASFVTAEEVSNIRKEYEKLEIERNKFAL</sequence>
<protein>
    <recommendedName>
        <fullName evidence="3">Transcriptional regulator</fullName>
    </recommendedName>
</protein>
<dbReference type="InterPro" id="IPR053163">
    <property type="entry name" value="HTH-type_regulator_Rgg"/>
</dbReference>
<dbReference type="PANTHER" id="PTHR37038:SF13">
    <property type="entry name" value="HTH CRO_C1-TYPE DOMAIN-CONTAINING PROTEIN"/>
    <property type="match status" value="1"/>
</dbReference>
<organism evidence="1 2">
    <name type="scientific">Listeria newyorkensis</name>
    <dbReference type="NCBI Taxonomy" id="1497681"/>
    <lineage>
        <taxon>Bacteria</taxon>
        <taxon>Bacillati</taxon>
        <taxon>Bacillota</taxon>
        <taxon>Bacilli</taxon>
        <taxon>Bacillales</taxon>
        <taxon>Listeriaceae</taxon>
        <taxon>Listeria</taxon>
    </lineage>
</organism>
<evidence type="ECO:0008006" key="3">
    <source>
        <dbReference type="Google" id="ProtNLM"/>
    </source>
</evidence>
<dbReference type="InterPro" id="IPR011990">
    <property type="entry name" value="TPR-like_helical_dom_sf"/>
</dbReference>
<name>A0A841YX28_9LIST</name>
<evidence type="ECO:0000313" key="1">
    <source>
        <dbReference type="EMBL" id="MBC1457619.1"/>
    </source>
</evidence>
<accession>A0A841YX28</accession>